<dbReference type="AlphaFoldDB" id="A0AAE7NN45"/>
<gene>
    <name evidence="1" type="ORF">WN72_02410</name>
</gene>
<accession>A0AAE7NN45</accession>
<organism evidence="1 2">
    <name type="scientific">Bradyrhizobium arachidis</name>
    <dbReference type="NCBI Taxonomy" id="858423"/>
    <lineage>
        <taxon>Bacteria</taxon>
        <taxon>Pseudomonadati</taxon>
        <taxon>Pseudomonadota</taxon>
        <taxon>Alphaproteobacteria</taxon>
        <taxon>Hyphomicrobiales</taxon>
        <taxon>Nitrobacteraceae</taxon>
        <taxon>Bradyrhizobium</taxon>
    </lineage>
</organism>
<evidence type="ECO:0000313" key="1">
    <source>
        <dbReference type="EMBL" id="QOZ65434.1"/>
    </source>
</evidence>
<reference evidence="1 2" key="1">
    <citation type="submission" date="2018-06" db="EMBL/GenBank/DDBJ databases">
        <title>Comparative genomics of Bradyrhizobium nodulating Arachidis hypogaea.</title>
        <authorList>
            <person name="Li Y."/>
        </authorList>
    </citation>
    <scope>NUCLEOTIDE SEQUENCE [LARGE SCALE GENOMIC DNA]</scope>
    <source>
        <strain evidence="1 2">CCBAU 051107</strain>
    </source>
</reference>
<dbReference type="KEGG" id="barh:WN72_02410"/>
<dbReference type="EMBL" id="CP030050">
    <property type="protein sequence ID" value="QOZ65434.1"/>
    <property type="molecule type" value="Genomic_DNA"/>
</dbReference>
<sequence length="64" mass="7051">MKLLRGFRPACKHFATTRRFSGAARPGVAIMHAFVHMVLADVPQKPVELARTFIPEFGDGSSQP</sequence>
<protein>
    <submittedName>
        <fullName evidence="1">Uncharacterized protein</fullName>
    </submittedName>
</protein>
<name>A0AAE7NN45_9BRAD</name>
<dbReference type="Proteomes" id="UP000594015">
    <property type="component" value="Chromosome"/>
</dbReference>
<evidence type="ECO:0000313" key="2">
    <source>
        <dbReference type="Proteomes" id="UP000594015"/>
    </source>
</evidence>
<proteinExistence type="predicted"/>